<proteinExistence type="predicted"/>
<protein>
    <submittedName>
        <fullName evidence="1">Uncharacterized protein</fullName>
    </submittedName>
</protein>
<evidence type="ECO:0000313" key="2">
    <source>
        <dbReference type="Proteomes" id="UP000275078"/>
    </source>
</evidence>
<reference evidence="1 2" key="1">
    <citation type="journal article" date="2018" name="Nat. Ecol. Evol.">
        <title>Pezizomycetes genomes reveal the molecular basis of ectomycorrhizal truffle lifestyle.</title>
        <authorList>
            <person name="Murat C."/>
            <person name="Payen T."/>
            <person name="Noel B."/>
            <person name="Kuo A."/>
            <person name="Morin E."/>
            <person name="Chen J."/>
            <person name="Kohler A."/>
            <person name="Krizsan K."/>
            <person name="Balestrini R."/>
            <person name="Da Silva C."/>
            <person name="Montanini B."/>
            <person name="Hainaut M."/>
            <person name="Levati E."/>
            <person name="Barry K.W."/>
            <person name="Belfiori B."/>
            <person name="Cichocki N."/>
            <person name="Clum A."/>
            <person name="Dockter R.B."/>
            <person name="Fauchery L."/>
            <person name="Guy J."/>
            <person name="Iotti M."/>
            <person name="Le Tacon F."/>
            <person name="Lindquist E.A."/>
            <person name="Lipzen A."/>
            <person name="Malagnac F."/>
            <person name="Mello A."/>
            <person name="Molinier V."/>
            <person name="Miyauchi S."/>
            <person name="Poulain J."/>
            <person name="Riccioni C."/>
            <person name="Rubini A."/>
            <person name="Sitrit Y."/>
            <person name="Splivallo R."/>
            <person name="Traeger S."/>
            <person name="Wang M."/>
            <person name="Zifcakova L."/>
            <person name="Wipf D."/>
            <person name="Zambonelli A."/>
            <person name="Paolocci F."/>
            <person name="Nowrousian M."/>
            <person name="Ottonello S."/>
            <person name="Baldrian P."/>
            <person name="Spatafora J.W."/>
            <person name="Henrissat B."/>
            <person name="Nagy L.G."/>
            <person name="Aury J.M."/>
            <person name="Wincker P."/>
            <person name="Grigoriev I.V."/>
            <person name="Bonfante P."/>
            <person name="Martin F.M."/>
        </authorList>
    </citation>
    <scope>NUCLEOTIDE SEQUENCE [LARGE SCALE GENOMIC DNA]</scope>
    <source>
        <strain evidence="1 2">RN42</strain>
    </source>
</reference>
<gene>
    <name evidence="1" type="ORF">BJ508DRAFT_315902</name>
</gene>
<name>A0A3N4HFB8_ASCIM</name>
<organism evidence="1 2">
    <name type="scientific">Ascobolus immersus RN42</name>
    <dbReference type="NCBI Taxonomy" id="1160509"/>
    <lineage>
        <taxon>Eukaryota</taxon>
        <taxon>Fungi</taxon>
        <taxon>Dikarya</taxon>
        <taxon>Ascomycota</taxon>
        <taxon>Pezizomycotina</taxon>
        <taxon>Pezizomycetes</taxon>
        <taxon>Pezizales</taxon>
        <taxon>Ascobolaceae</taxon>
        <taxon>Ascobolus</taxon>
    </lineage>
</organism>
<sequence>MARSRQASLQAQNRQTASFVFPVLPPEQPDLPPLTKIIGCIFGVDMLAKPPSPKITPFREFIHLVKSLWICLPLDYQLAFQLGKTPHAESQAVADLAQWWEIFTDYGDASFNEEAFVGLIEFVAGGMLEYERACKNSQLMKSMQQYTNGLQWQLGQRTICDLTFDFNGSRRWWHILSTQGARAASPTWRRMMVVLGPRRTVPTCCARR</sequence>
<dbReference type="AlphaFoldDB" id="A0A3N4HFB8"/>
<dbReference type="Proteomes" id="UP000275078">
    <property type="component" value="Unassembled WGS sequence"/>
</dbReference>
<dbReference type="EMBL" id="ML119970">
    <property type="protein sequence ID" value="RPA71121.1"/>
    <property type="molecule type" value="Genomic_DNA"/>
</dbReference>
<accession>A0A3N4HFB8</accession>
<keyword evidence="2" id="KW-1185">Reference proteome</keyword>
<evidence type="ECO:0000313" key="1">
    <source>
        <dbReference type="EMBL" id="RPA71121.1"/>
    </source>
</evidence>